<dbReference type="RefSeq" id="WP_045806827.1">
    <property type="nucleotide sequence ID" value="NZ_JZCR01000006.1"/>
</dbReference>
<evidence type="ECO:0000313" key="3">
    <source>
        <dbReference type="Proteomes" id="UP000033491"/>
    </source>
</evidence>
<evidence type="ECO:0000313" key="2">
    <source>
        <dbReference type="EMBL" id="KJW13605.1"/>
    </source>
</evidence>
<dbReference type="EMBL" id="JZCR01000006">
    <property type="protein sequence ID" value="KJW13605.1"/>
    <property type="molecule type" value="Genomic_DNA"/>
</dbReference>
<dbReference type="PATRIC" id="fig|216463.3.peg.2606"/>
<dbReference type="Proteomes" id="UP000033491">
    <property type="component" value="Unassembled WGS sequence"/>
</dbReference>
<protein>
    <submittedName>
        <fullName evidence="2">Uncharacterized protein</fullName>
    </submittedName>
</protein>
<evidence type="ECO:0000313" key="1">
    <source>
        <dbReference type="EMBL" id="KJW12848.1"/>
    </source>
</evidence>
<dbReference type="STRING" id="216463.VC81_03870"/>
<accession>A0A0F3RUM8</accession>
<proteinExistence type="predicted"/>
<dbReference type="EMBL" id="JZCR01000014">
    <property type="protein sequence ID" value="KJW12848.1"/>
    <property type="molecule type" value="Genomic_DNA"/>
</dbReference>
<name>A0A0F3RUM8_9LACO</name>
<comment type="caution">
    <text evidence="2">The sequence shown here is derived from an EMBL/GenBank/DDBJ whole genome shotgun (WGS) entry which is preliminary data.</text>
</comment>
<sequence>MNEISSEALYEDPYFINEIAISNKDSDGNYTLTMRQQKRGQQLHESKMKFTQNGMNALVGSWMMQTGNCHL</sequence>
<gene>
    <name evidence="2" type="ORF">VC81_03870</name>
    <name evidence="1" type="ORF">VC81_06240</name>
</gene>
<dbReference type="AlphaFoldDB" id="A0A0F3RUM8"/>
<organism evidence="2 3">
    <name type="scientific">Levilactobacillus spicheri</name>
    <dbReference type="NCBI Taxonomy" id="216463"/>
    <lineage>
        <taxon>Bacteria</taxon>
        <taxon>Bacillati</taxon>
        <taxon>Bacillota</taxon>
        <taxon>Bacilli</taxon>
        <taxon>Lactobacillales</taxon>
        <taxon>Lactobacillaceae</taxon>
        <taxon>Levilactobacillus</taxon>
    </lineage>
</organism>
<reference evidence="2 3" key="1">
    <citation type="submission" date="2015-03" db="EMBL/GenBank/DDBJ databases">
        <authorList>
            <person name="Zheng J."/>
            <person name="Ganezle M."/>
        </authorList>
    </citation>
    <scope>NUCLEOTIDE SEQUENCE [LARGE SCALE GENOMIC DNA]</scope>
    <source>
        <strain evidence="2 3">LP38</strain>
    </source>
</reference>